<dbReference type="Proteomes" id="UP000663866">
    <property type="component" value="Unassembled WGS sequence"/>
</dbReference>
<dbReference type="Pfam" id="PF03690">
    <property type="entry name" value="MYG1_exonuc"/>
    <property type="match status" value="1"/>
</dbReference>
<dbReference type="PANTHER" id="PTHR11215">
    <property type="entry name" value="METAL DEPENDENT HYDROLASE - RELATED"/>
    <property type="match status" value="1"/>
</dbReference>
<sequence length="350" mass="39939">MSSISAIKIGTHNGHFHCDEIFACFLLKTLPRYADAEIIRSRDPKVLAECDTVVDVGGIFNAEQKRFDHHQKTFTETFNSLQPDKPWTIRLSSAGLIYVHFGREIIIELLKKENIEDGAKDHLTDILFEKLYETFVLEIDAIDNGVDIGENMKYKIHTNLSTRVGYFNPAWNDPNPLEKEDTGFKQAMEMIGREFLDKFHYYIHQWWPARALLEKAITKRFETDPSGSIIALECSSPWRDHLFDIEKEQKETLGDTIKYVIYADASKSWRIQAVPLSNKSFENRLSLPKQWQGLRDDELSAKANIPGCIFIHASGFIGGNATYDGALAMARRSLELANTDSLSSKRKSDD</sequence>
<evidence type="ECO:0000313" key="5">
    <source>
        <dbReference type="Proteomes" id="UP000663866"/>
    </source>
</evidence>
<dbReference type="AlphaFoldDB" id="A0A816W7D4"/>
<evidence type="ECO:0000313" key="3">
    <source>
        <dbReference type="EMBL" id="CAF3904153.1"/>
    </source>
</evidence>
<dbReference type="PANTHER" id="PTHR11215:SF1">
    <property type="entry name" value="MYG1 EXONUCLEASE"/>
    <property type="match status" value="1"/>
</dbReference>
<comment type="similarity">
    <text evidence="1">Belongs to the MYG1 family.</text>
</comment>
<protein>
    <submittedName>
        <fullName evidence="2">Uncharacterized protein</fullName>
    </submittedName>
</protein>
<proteinExistence type="inferred from homology"/>
<evidence type="ECO:0000313" key="2">
    <source>
        <dbReference type="EMBL" id="CAF2133701.1"/>
    </source>
</evidence>
<gene>
    <name evidence="3" type="ORF">OVN521_LOCUS9673</name>
    <name evidence="2" type="ORF">WKI299_LOCUS26753</name>
</gene>
<evidence type="ECO:0000313" key="4">
    <source>
        <dbReference type="Proteomes" id="UP000663856"/>
    </source>
</evidence>
<keyword evidence="5" id="KW-1185">Reference proteome</keyword>
<comment type="caution">
    <text evidence="2">The sequence shown here is derived from an EMBL/GenBank/DDBJ whole genome shotgun (WGS) entry which is preliminary data.</text>
</comment>
<dbReference type="Proteomes" id="UP000663856">
    <property type="component" value="Unassembled WGS sequence"/>
</dbReference>
<dbReference type="GO" id="GO:0005634">
    <property type="term" value="C:nucleus"/>
    <property type="evidence" value="ECO:0007669"/>
    <property type="project" value="TreeGrafter"/>
</dbReference>
<name>A0A816W7D4_9BILA</name>
<dbReference type="GO" id="GO:0005737">
    <property type="term" value="C:cytoplasm"/>
    <property type="evidence" value="ECO:0007669"/>
    <property type="project" value="TreeGrafter"/>
</dbReference>
<dbReference type="EMBL" id="CAJOBG010001187">
    <property type="protein sequence ID" value="CAF3904153.1"/>
    <property type="molecule type" value="Genomic_DNA"/>
</dbReference>
<reference evidence="2" key="1">
    <citation type="submission" date="2021-02" db="EMBL/GenBank/DDBJ databases">
        <authorList>
            <person name="Nowell W R."/>
        </authorList>
    </citation>
    <scope>NUCLEOTIDE SEQUENCE</scope>
</reference>
<accession>A0A816W7D4</accession>
<dbReference type="InterPro" id="IPR003226">
    <property type="entry name" value="MYG1_exonuclease"/>
</dbReference>
<evidence type="ECO:0000256" key="1">
    <source>
        <dbReference type="ARBA" id="ARBA00010105"/>
    </source>
</evidence>
<organism evidence="2 4">
    <name type="scientific">Rotaria magnacalcarata</name>
    <dbReference type="NCBI Taxonomy" id="392030"/>
    <lineage>
        <taxon>Eukaryota</taxon>
        <taxon>Metazoa</taxon>
        <taxon>Spiralia</taxon>
        <taxon>Gnathifera</taxon>
        <taxon>Rotifera</taxon>
        <taxon>Eurotatoria</taxon>
        <taxon>Bdelloidea</taxon>
        <taxon>Philodinida</taxon>
        <taxon>Philodinidae</taxon>
        <taxon>Rotaria</taxon>
    </lineage>
</organism>
<dbReference type="EMBL" id="CAJNRF010011668">
    <property type="protein sequence ID" value="CAF2133701.1"/>
    <property type="molecule type" value="Genomic_DNA"/>
</dbReference>